<dbReference type="KEGG" id="cgle:NCTC11432_03176"/>
<dbReference type="AlphaFoldDB" id="A0A3S4R3F1"/>
<sequence length="40" mass="4816">MALTIAVFYYSVYNKFMININLIIYLEQLKIIYLQKILLS</sequence>
<keyword evidence="1" id="KW-1133">Transmembrane helix</keyword>
<evidence type="ECO:0000313" key="2">
    <source>
        <dbReference type="EMBL" id="VEE09391.1"/>
    </source>
</evidence>
<feature type="transmembrane region" description="Helical" evidence="1">
    <location>
        <begin position="6"/>
        <end position="26"/>
    </location>
</feature>
<evidence type="ECO:0000313" key="3">
    <source>
        <dbReference type="Proteomes" id="UP000279227"/>
    </source>
</evidence>
<keyword evidence="1" id="KW-0812">Transmembrane</keyword>
<keyword evidence="1" id="KW-0472">Membrane</keyword>
<name>A0A3S4R3F1_CHRGE</name>
<evidence type="ECO:0000256" key="1">
    <source>
        <dbReference type="SAM" id="Phobius"/>
    </source>
</evidence>
<proteinExistence type="predicted"/>
<protein>
    <submittedName>
        <fullName evidence="2">Uncharacterized protein</fullName>
    </submittedName>
</protein>
<reference evidence="2 3" key="1">
    <citation type="submission" date="2018-12" db="EMBL/GenBank/DDBJ databases">
        <authorList>
            <consortium name="Pathogen Informatics"/>
        </authorList>
    </citation>
    <scope>NUCLEOTIDE SEQUENCE [LARGE SCALE GENOMIC DNA]</scope>
    <source>
        <strain evidence="2 3">NCTC11432</strain>
    </source>
</reference>
<dbReference type="STRING" id="525257.HMPREF0204_10130"/>
<organism evidence="2 3">
    <name type="scientific">Chryseobacterium gleum</name>
    <name type="common">Flavobacterium gleum</name>
    <dbReference type="NCBI Taxonomy" id="250"/>
    <lineage>
        <taxon>Bacteria</taxon>
        <taxon>Pseudomonadati</taxon>
        <taxon>Bacteroidota</taxon>
        <taxon>Flavobacteriia</taxon>
        <taxon>Flavobacteriales</taxon>
        <taxon>Weeksellaceae</taxon>
        <taxon>Chryseobacterium group</taxon>
        <taxon>Chryseobacterium</taxon>
    </lineage>
</organism>
<dbReference type="Proteomes" id="UP000279227">
    <property type="component" value="Chromosome"/>
</dbReference>
<gene>
    <name evidence="2" type="ORF">NCTC11432_03176</name>
</gene>
<accession>A0A3S4R3F1</accession>
<dbReference type="EMBL" id="LR134289">
    <property type="protein sequence ID" value="VEE09391.1"/>
    <property type="molecule type" value="Genomic_DNA"/>
</dbReference>